<dbReference type="EMBL" id="FWXZ01000009">
    <property type="protein sequence ID" value="SMC90527.1"/>
    <property type="molecule type" value="Genomic_DNA"/>
</dbReference>
<proteinExistence type="predicted"/>
<protein>
    <submittedName>
        <fullName evidence="1">Predicted arabinose efflux permease, MFS family</fullName>
    </submittedName>
</protein>
<evidence type="ECO:0000313" key="2">
    <source>
        <dbReference type="Proteomes" id="UP000192328"/>
    </source>
</evidence>
<gene>
    <name evidence="1" type="ORF">SAMN06297397_3068</name>
</gene>
<dbReference type="Proteomes" id="UP000192328">
    <property type="component" value="Unassembled WGS sequence"/>
</dbReference>
<name>A0AC61PQC4_9FIRM</name>
<accession>A0AC61PQC4</accession>
<sequence length="380" mass="40965">MQKKNIVLLCLIEFLQGMVFYAAVATLYRQEAGLGIFEIMVIESANMALSMLLEVPWGWLADRIGYRKTMIVCNVLFLVTKFIFWQTGSFGGFLAERLLLAVVISGLSGVSSSMLWLSAPPEKAQRNAGWCSAAGEAGLLLSGMLYTVMLSGQYRAAAFWTMVVYGIAAVLTFFLAEVRPEEELHRKRSFRSLAREHFRAPGMIALVLCGAFFFEVVHQVTVYFNQLQYLRCGLSDKMIGIAFIAVSVTGLAGPLSTRVTKRFGSRRTGKGLILLAALCMGVLVFTTSGILSIALIVLVALLSALFGPLAGTLENEMVVVKDRATALSLNAIITDSLVILLDMGIGRAADASLPLALGLCCAGCLAALAAFTVSCRKAAK</sequence>
<comment type="caution">
    <text evidence="1">The sequence shown here is derived from an EMBL/GenBank/DDBJ whole genome shotgun (WGS) entry which is preliminary data.</text>
</comment>
<organism evidence="1 2">
    <name type="scientific">Aristaeella lactis</name>
    <dbReference type="NCBI Taxonomy" id="3046383"/>
    <lineage>
        <taxon>Bacteria</taxon>
        <taxon>Bacillati</taxon>
        <taxon>Bacillota</taxon>
        <taxon>Clostridia</taxon>
        <taxon>Eubacteriales</taxon>
        <taxon>Aristaeellaceae</taxon>
        <taxon>Aristaeella</taxon>
    </lineage>
</organism>
<keyword evidence="2" id="KW-1185">Reference proteome</keyword>
<reference evidence="1" key="1">
    <citation type="submission" date="2017-04" db="EMBL/GenBank/DDBJ databases">
        <authorList>
            <person name="Varghese N."/>
            <person name="Submissions S."/>
        </authorList>
    </citation>
    <scope>NUCLEOTIDE SEQUENCE</scope>
    <source>
        <strain evidence="1">WTE2008</strain>
    </source>
</reference>
<evidence type="ECO:0000313" key="1">
    <source>
        <dbReference type="EMBL" id="SMC90527.1"/>
    </source>
</evidence>